<gene>
    <name evidence="2" type="ORF">TNIN_44401</name>
</gene>
<proteinExistence type="predicted"/>
<comment type="caution">
    <text evidence="2">The sequence shown here is derived from an EMBL/GenBank/DDBJ whole genome shotgun (WGS) entry which is preliminary data.</text>
</comment>
<sequence length="86" mass="9996">MYASESSHDIARSPHSPLYGPKFGRSPRNYPPPVDIFERERERANLIFVTRAPEEEEYPEEDSGAWRELLHHQNLHPSSDVLIRPS</sequence>
<protein>
    <submittedName>
        <fullName evidence="2">Uncharacterized protein</fullName>
    </submittedName>
</protein>
<accession>A0A8X7C150</accession>
<feature type="compositionally biased region" description="Basic and acidic residues" evidence="1">
    <location>
        <begin position="1"/>
        <end position="12"/>
    </location>
</feature>
<dbReference type="AlphaFoldDB" id="A0A8X7C150"/>
<name>A0A8X7C150_9ARAC</name>
<organism evidence="2 3">
    <name type="scientific">Trichonephila inaurata madagascariensis</name>
    <dbReference type="NCBI Taxonomy" id="2747483"/>
    <lineage>
        <taxon>Eukaryota</taxon>
        <taxon>Metazoa</taxon>
        <taxon>Ecdysozoa</taxon>
        <taxon>Arthropoda</taxon>
        <taxon>Chelicerata</taxon>
        <taxon>Arachnida</taxon>
        <taxon>Araneae</taxon>
        <taxon>Araneomorphae</taxon>
        <taxon>Entelegynae</taxon>
        <taxon>Araneoidea</taxon>
        <taxon>Nephilidae</taxon>
        <taxon>Trichonephila</taxon>
        <taxon>Trichonephila inaurata</taxon>
    </lineage>
</organism>
<keyword evidence="3" id="KW-1185">Reference proteome</keyword>
<evidence type="ECO:0000313" key="3">
    <source>
        <dbReference type="Proteomes" id="UP000886998"/>
    </source>
</evidence>
<reference evidence="2" key="1">
    <citation type="submission" date="2020-08" db="EMBL/GenBank/DDBJ databases">
        <title>Multicomponent nature underlies the extraordinary mechanical properties of spider dragline silk.</title>
        <authorList>
            <person name="Kono N."/>
            <person name="Nakamura H."/>
            <person name="Mori M."/>
            <person name="Yoshida Y."/>
            <person name="Ohtoshi R."/>
            <person name="Malay A.D."/>
            <person name="Moran D.A.P."/>
            <person name="Tomita M."/>
            <person name="Numata K."/>
            <person name="Arakawa K."/>
        </authorList>
    </citation>
    <scope>NUCLEOTIDE SEQUENCE</scope>
</reference>
<feature type="region of interest" description="Disordered" evidence="1">
    <location>
        <begin position="1"/>
        <end position="34"/>
    </location>
</feature>
<dbReference type="Proteomes" id="UP000886998">
    <property type="component" value="Unassembled WGS sequence"/>
</dbReference>
<evidence type="ECO:0000256" key="1">
    <source>
        <dbReference type="SAM" id="MobiDB-lite"/>
    </source>
</evidence>
<dbReference type="EMBL" id="BMAV01008945">
    <property type="protein sequence ID" value="GFY52876.1"/>
    <property type="molecule type" value="Genomic_DNA"/>
</dbReference>
<evidence type="ECO:0000313" key="2">
    <source>
        <dbReference type="EMBL" id="GFY52876.1"/>
    </source>
</evidence>